<comment type="similarity">
    <text evidence="1">Belongs to the NmrA-type oxidoreductase family. Isoflavone reductase subfamily.</text>
</comment>
<proteinExistence type="inferred from homology"/>
<dbReference type="AlphaFoldDB" id="A0AA39YU15"/>
<keyword evidence="2" id="KW-0521">NADP</keyword>
<evidence type="ECO:0000259" key="4">
    <source>
        <dbReference type="Pfam" id="PF05368"/>
    </source>
</evidence>
<dbReference type="Proteomes" id="UP001174936">
    <property type="component" value="Unassembled WGS sequence"/>
</dbReference>
<dbReference type="InterPro" id="IPR008030">
    <property type="entry name" value="NmrA-like"/>
</dbReference>
<dbReference type="Gene3D" id="3.40.50.720">
    <property type="entry name" value="NAD(P)-binding Rossmann-like Domain"/>
    <property type="match status" value="1"/>
</dbReference>
<accession>A0AA39YU15</accession>
<keyword evidence="6" id="KW-1185">Reference proteome</keyword>
<dbReference type="PANTHER" id="PTHR47706:SF4">
    <property type="entry name" value="NMRA-LIKE DOMAIN-CONTAINING PROTEIN"/>
    <property type="match status" value="1"/>
</dbReference>
<reference evidence="5" key="1">
    <citation type="submission" date="2023-06" db="EMBL/GenBank/DDBJ databases">
        <title>Genome-scale phylogeny and comparative genomics of the fungal order Sordariales.</title>
        <authorList>
            <consortium name="Lawrence Berkeley National Laboratory"/>
            <person name="Hensen N."/>
            <person name="Bonometti L."/>
            <person name="Westerberg I."/>
            <person name="Brannstrom I.O."/>
            <person name="Guillou S."/>
            <person name="Cros-Aarteil S."/>
            <person name="Calhoun S."/>
            <person name="Haridas S."/>
            <person name="Kuo A."/>
            <person name="Mondo S."/>
            <person name="Pangilinan J."/>
            <person name="Riley R."/>
            <person name="Labutti K."/>
            <person name="Andreopoulos B."/>
            <person name="Lipzen A."/>
            <person name="Chen C."/>
            <person name="Yanf M."/>
            <person name="Daum C."/>
            <person name="Ng V."/>
            <person name="Clum A."/>
            <person name="Steindorff A."/>
            <person name="Ohm R."/>
            <person name="Martin F."/>
            <person name="Silar P."/>
            <person name="Natvig D."/>
            <person name="Lalanne C."/>
            <person name="Gautier V."/>
            <person name="Ament-Velasquez S.L."/>
            <person name="Kruys A."/>
            <person name="Hutchinson M.I."/>
            <person name="Powell A.J."/>
            <person name="Barry K."/>
            <person name="Miller A.N."/>
            <person name="Grigoriev I.V."/>
            <person name="Debuchy R."/>
            <person name="Gladieux P."/>
            <person name="Thoren M.H."/>
            <person name="Johannesson H."/>
        </authorList>
    </citation>
    <scope>NUCLEOTIDE SEQUENCE</scope>
    <source>
        <strain evidence="5">SMH2532-1</strain>
    </source>
</reference>
<dbReference type="SUPFAM" id="SSF51735">
    <property type="entry name" value="NAD(P)-binding Rossmann-fold domains"/>
    <property type="match status" value="1"/>
</dbReference>
<evidence type="ECO:0000256" key="2">
    <source>
        <dbReference type="ARBA" id="ARBA00022857"/>
    </source>
</evidence>
<evidence type="ECO:0000313" key="6">
    <source>
        <dbReference type="Proteomes" id="UP001174936"/>
    </source>
</evidence>
<evidence type="ECO:0000313" key="5">
    <source>
        <dbReference type="EMBL" id="KAK0657627.1"/>
    </source>
</evidence>
<organism evidence="5 6">
    <name type="scientific">Cercophora newfieldiana</name>
    <dbReference type="NCBI Taxonomy" id="92897"/>
    <lineage>
        <taxon>Eukaryota</taxon>
        <taxon>Fungi</taxon>
        <taxon>Dikarya</taxon>
        <taxon>Ascomycota</taxon>
        <taxon>Pezizomycotina</taxon>
        <taxon>Sordariomycetes</taxon>
        <taxon>Sordariomycetidae</taxon>
        <taxon>Sordariales</taxon>
        <taxon>Lasiosphaeriaceae</taxon>
        <taxon>Cercophora</taxon>
    </lineage>
</organism>
<protein>
    <recommendedName>
        <fullName evidence="4">NmrA-like domain-containing protein</fullName>
    </recommendedName>
</protein>
<dbReference type="InterPro" id="IPR051609">
    <property type="entry name" value="NmrA/Isoflavone_reductase-like"/>
</dbReference>
<feature type="domain" description="NmrA-like" evidence="4">
    <location>
        <begin position="4"/>
        <end position="312"/>
    </location>
</feature>
<evidence type="ECO:0000256" key="3">
    <source>
        <dbReference type="ARBA" id="ARBA00023002"/>
    </source>
</evidence>
<dbReference type="Pfam" id="PF05368">
    <property type="entry name" value="NmrA"/>
    <property type="match status" value="1"/>
</dbReference>
<dbReference type="GO" id="GO:0016491">
    <property type="term" value="F:oxidoreductase activity"/>
    <property type="evidence" value="ECO:0007669"/>
    <property type="project" value="UniProtKB-KW"/>
</dbReference>
<dbReference type="EMBL" id="JAULSV010000001">
    <property type="protein sequence ID" value="KAK0657627.1"/>
    <property type="molecule type" value="Genomic_DNA"/>
</dbReference>
<comment type="caution">
    <text evidence="5">The sequence shown here is derived from an EMBL/GenBank/DDBJ whole genome shotgun (WGS) entry which is preliminary data.</text>
</comment>
<keyword evidence="3" id="KW-0560">Oxidoreductase</keyword>
<dbReference type="InterPro" id="IPR036291">
    <property type="entry name" value="NAD(P)-bd_dom_sf"/>
</dbReference>
<gene>
    <name evidence="5" type="ORF">B0T16DRAFT_502447</name>
</gene>
<evidence type="ECO:0000256" key="1">
    <source>
        <dbReference type="ARBA" id="ARBA00005725"/>
    </source>
</evidence>
<name>A0AA39YU15_9PEZI</name>
<sequence>MVNVAVAGGTGQLAREVIDALLATGNHTITILSRHPSPSLPLYTNPLITHITVDYTSLPSLTTALSTHKTHTVLSFIQALSDPLGTAQITLINACLASGVKRFAPSEYACKSTTHLPFWGAKALVRSYLERINTPIPVLEYTLFQPGLLLDYLAAPYRTSEHVTPLGTPFVVANRRAVVVSGHEDAVLVFTSARDVARGVTMMVGYEGVWPTVSGMRGGRVTFREVVGICERIRGRMEVEEVRVEDLKRGELKLGWGLGGRHKAVEEERAEEMKRRVMVGILMGCVDGDWDVGVEVNELFPGCEFEGVEAFLRRVWEGKE</sequence>
<dbReference type="PANTHER" id="PTHR47706">
    <property type="entry name" value="NMRA-LIKE FAMILY PROTEIN"/>
    <property type="match status" value="1"/>
</dbReference>